<evidence type="ECO:0000256" key="4">
    <source>
        <dbReference type="ARBA" id="ARBA00022538"/>
    </source>
</evidence>
<keyword evidence="3" id="KW-0813">Transport</keyword>
<dbReference type="GO" id="GO:0016020">
    <property type="term" value="C:membrane"/>
    <property type="evidence" value="ECO:0007669"/>
    <property type="project" value="InterPro"/>
</dbReference>
<evidence type="ECO:0000256" key="9">
    <source>
        <dbReference type="ARBA" id="ARBA00023065"/>
    </source>
</evidence>
<evidence type="ECO:0000313" key="14">
    <source>
        <dbReference type="Proteomes" id="UP001061958"/>
    </source>
</evidence>
<keyword evidence="14" id="KW-1185">Reference proteome</keyword>
<gene>
    <name evidence="13" type="ORF">GpartN1_g3789.t1</name>
</gene>
<feature type="transmembrane region" description="Helical" evidence="12">
    <location>
        <begin position="24"/>
        <end position="47"/>
    </location>
</feature>
<keyword evidence="10 12" id="KW-0472">Membrane</keyword>
<evidence type="ECO:0000256" key="7">
    <source>
        <dbReference type="ARBA" id="ARBA00022958"/>
    </source>
</evidence>
<dbReference type="GO" id="GO:0042802">
    <property type="term" value="F:identical protein binding"/>
    <property type="evidence" value="ECO:0007669"/>
    <property type="project" value="InterPro"/>
</dbReference>
<comment type="similarity">
    <text evidence="2">Belongs to the TMEM38 family.</text>
</comment>
<evidence type="ECO:0000256" key="8">
    <source>
        <dbReference type="ARBA" id="ARBA00022989"/>
    </source>
</evidence>
<evidence type="ECO:0000256" key="11">
    <source>
        <dbReference type="ARBA" id="ARBA00023303"/>
    </source>
</evidence>
<dbReference type="PANTHER" id="PTHR12454:SF11">
    <property type="entry name" value="GH25683P"/>
    <property type="match status" value="1"/>
</dbReference>
<dbReference type="Proteomes" id="UP001061958">
    <property type="component" value="Unassembled WGS sequence"/>
</dbReference>
<keyword evidence="9" id="KW-0406">Ion transport</keyword>
<keyword evidence="4" id="KW-0633">Potassium transport</keyword>
<evidence type="ECO:0000256" key="1">
    <source>
        <dbReference type="ARBA" id="ARBA00004127"/>
    </source>
</evidence>
<evidence type="ECO:0000256" key="6">
    <source>
        <dbReference type="ARBA" id="ARBA00022826"/>
    </source>
</evidence>
<dbReference type="OrthoDB" id="5003at2759"/>
<evidence type="ECO:0000256" key="3">
    <source>
        <dbReference type="ARBA" id="ARBA00022448"/>
    </source>
</evidence>
<keyword evidence="5 12" id="KW-0812">Transmembrane</keyword>
<dbReference type="PANTHER" id="PTHR12454">
    <property type="entry name" value="TRIMERIC INTRACELLULAR CATION CHANNEL"/>
    <property type="match status" value="1"/>
</dbReference>
<dbReference type="EMBL" id="BQMJ01000029">
    <property type="protein sequence ID" value="GJQ11998.1"/>
    <property type="molecule type" value="Genomic_DNA"/>
</dbReference>
<dbReference type="GO" id="GO:0005267">
    <property type="term" value="F:potassium channel activity"/>
    <property type="evidence" value="ECO:0007669"/>
    <property type="project" value="UniProtKB-KW"/>
</dbReference>
<accession>A0A9C7PW93</accession>
<dbReference type="AlphaFoldDB" id="A0A9C7PW93"/>
<feature type="transmembrane region" description="Helical" evidence="12">
    <location>
        <begin position="96"/>
        <end position="113"/>
    </location>
</feature>
<comment type="caution">
    <text evidence="13">The sequence shown here is derived from an EMBL/GenBank/DDBJ whole genome shotgun (WGS) entry which is preliminary data.</text>
</comment>
<dbReference type="Pfam" id="PF05197">
    <property type="entry name" value="TRIC"/>
    <property type="match status" value="1"/>
</dbReference>
<reference evidence="13" key="2">
    <citation type="submission" date="2022-01" db="EMBL/GenBank/DDBJ databases">
        <authorList>
            <person name="Hirooka S."/>
            <person name="Miyagishima S.Y."/>
        </authorList>
    </citation>
    <scope>NUCLEOTIDE SEQUENCE</scope>
    <source>
        <strain evidence="13">NBRC 102759</strain>
    </source>
</reference>
<keyword evidence="8 12" id="KW-1133">Transmembrane helix</keyword>
<dbReference type="GO" id="GO:0012505">
    <property type="term" value="C:endomembrane system"/>
    <property type="evidence" value="ECO:0007669"/>
    <property type="project" value="UniProtKB-SubCell"/>
</dbReference>
<name>A0A9C7PW93_9RHOD</name>
<evidence type="ECO:0000256" key="10">
    <source>
        <dbReference type="ARBA" id="ARBA00023136"/>
    </source>
</evidence>
<keyword evidence="7" id="KW-0630">Potassium</keyword>
<comment type="subcellular location">
    <subcellularLocation>
        <location evidence="1">Endomembrane system</location>
        <topology evidence="1">Multi-pass membrane protein</topology>
    </subcellularLocation>
</comment>
<evidence type="ECO:0000256" key="5">
    <source>
        <dbReference type="ARBA" id="ARBA00022692"/>
    </source>
</evidence>
<dbReference type="InterPro" id="IPR007866">
    <property type="entry name" value="TRIC_channel"/>
</dbReference>
<protein>
    <submittedName>
        <fullName evidence="13">Uncharacterized protein</fullName>
    </submittedName>
</protein>
<evidence type="ECO:0000256" key="12">
    <source>
        <dbReference type="SAM" id="Phobius"/>
    </source>
</evidence>
<organism evidence="13 14">
    <name type="scientific">Galdieria partita</name>
    <dbReference type="NCBI Taxonomy" id="83374"/>
    <lineage>
        <taxon>Eukaryota</taxon>
        <taxon>Rhodophyta</taxon>
        <taxon>Bangiophyceae</taxon>
        <taxon>Galdieriales</taxon>
        <taxon>Galdieriaceae</taxon>
        <taxon>Galdieria</taxon>
    </lineage>
</organism>
<evidence type="ECO:0000256" key="2">
    <source>
        <dbReference type="ARBA" id="ARBA00005766"/>
    </source>
</evidence>
<evidence type="ECO:0000313" key="13">
    <source>
        <dbReference type="EMBL" id="GJQ11998.1"/>
    </source>
</evidence>
<feature type="transmembrane region" description="Helical" evidence="12">
    <location>
        <begin position="59"/>
        <end position="81"/>
    </location>
</feature>
<reference evidence="13" key="1">
    <citation type="journal article" date="2022" name="Proc. Natl. Acad. Sci. U.S.A.">
        <title>Life cycle and functional genomics of the unicellular red alga Galdieria for elucidating algal and plant evolution and industrial use.</title>
        <authorList>
            <person name="Hirooka S."/>
            <person name="Itabashi T."/>
            <person name="Ichinose T.M."/>
            <person name="Onuma R."/>
            <person name="Fujiwara T."/>
            <person name="Yamashita S."/>
            <person name="Jong L.W."/>
            <person name="Tomita R."/>
            <person name="Iwane A.H."/>
            <person name="Miyagishima S.Y."/>
        </authorList>
    </citation>
    <scope>NUCLEOTIDE SEQUENCE</scope>
    <source>
        <strain evidence="13">NBRC 102759</strain>
    </source>
</reference>
<proteinExistence type="inferred from homology"/>
<sequence>MDWWKTPSPSFAGSLLDVLFPETLVVWLTQLPMFPVLVFCHVLQVALKLSQLPGFSQQYWLKTFIVTFCVAFGGSTVAHILCGRAVPWLVYPNDRLLVTTFVAWWLVHCLPWFHYISRWSLVRATVAGLAAVAKARSVMQFMDDVHKWFPVGGGLLGNVVLGTIAGCGGHLFLVVEEKWRVGPACCVSELSRPTHNLKSALYVSLIYAVTRRKKWQCGNSISLQWESWLPLSRVYKCICGFMFVHSWVEEYTGYVQLSRILLSPIEQVACSLFRISVVDSQSINRSSSVIESTSSMKTTTSALAYVKQYSPIKGKSS</sequence>
<keyword evidence="6" id="KW-0631">Potassium channel</keyword>
<keyword evidence="11" id="KW-0407">Ion channel</keyword>